<gene>
    <name evidence="3" type="ORF">DFR46_2225</name>
</gene>
<accession>A0A3D9FJC6</accession>
<evidence type="ECO:0000313" key="3">
    <source>
        <dbReference type="EMBL" id="RED17186.1"/>
    </source>
</evidence>
<sequence length="235" mass="24434">MMMRFASMAACLVLAVPTALVAQNDEQEGGGTVDLDAIDALLGGAAVTGAGDTAAGDADTTDAEGEEPTEEDTDSSGDGEEDAAEEDAEAPEISDLTLAFNAYSLCASEAGAALEETGFALDVIGREALLRCSGQRAAYVNAFYFSLLPYHPDGEEIEVRASAERLVAQSDTAIANVVTREVTDLREIRELDAAAEAEDEEARSADPSGEDDAATAEENPDGDTAEDEMEPNAQD</sequence>
<dbReference type="EMBL" id="QRDP01000004">
    <property type="protein sequence ID" value="RED17186.1"/>
    <property type="molecule type" value="Genomic_DNA"/>
</dbReference>
<comment type="caution">
    <text evidence="3">The sequence shown here is derived from an EMBL/GenBank/DDBJ whole genome shotgun (WGS) entry which is preliminary data.</text>
</comment>
<protein>
    <submittedName>
        <fullName evidence="3">Uncharacterized protein</fullName>
    </submittedName>
</protein>
<keyword evidence="4" id="KW-1185">Reference proteome</keyword>
<name>A0A3D9FJC6_9SPHN</name>
<evidence type="ECO:0000256" key="1">
    <source>
        <dbReference type="SAM" id="MobiDB-lite"/>
    </source>
</evidence>
<evidence type="ECO:0000313" key="4">
    <source>
        <dbReference type="Proteomes" id="UP000256310"/>
    </source>
</evidence>
<proteinExistence type="predicted"/>
<feature type="chain" id="PRO_5017704926" evidence="2">
    <location>
        <begin position="22"/>
        <end position="235"/>
    </location>
</feature>
<dbReference type="RefSeq" id="WP_116236489.1">
    <property type="nucleotide sequence ID" value="NZ_QRDP01000004.1"/>
</dbReference>
<dbReference type="Proteomes" id="UP000256310">
    <property type="component" value="Unassembled WGS sequence"/>
</dbReference>
<feature type="compositionally biased region" description="Acidic residues" evidence="1">
    <location>
        <begin position="208"/>
        <end position="235"/>
    </location>
</feature>
<feature type="region of interest" description="Disordered" evidence="1">
    <location>
        <begin position="191"/>
        <end position="235"/>
    </location>
</feature>
<feature type="signal peptide" evidence="2">
    <location>
        <begin position="1"/>
        <end position="21"/>
    </location>
</feature>
<dbReference type="AlphaFoldDB" id="A0A3D9FJC6"/>
<organism evidence="3 4">
    <name type="scientific">Parasphingopyxis lamellibrachiae</name>
    <dbReference type="NCBI Taxonomy" id="680125"/>
    <lineage>
        <taxon>Bacteria</taxon>
        <taxon>Pseudomonadati</taxon>
        <taxon>Pseudomonadota</taxon>
        <taxon>Alphaproteobacteria</taxon>
        <taxon>Sphingomonadales</taxon>
        <taxon>Sphingomonadaceae</taxon>
        <taxon>Parasphingopyxis</taxon>
    </lineage>
</organism>
<keyword evidence="2" id="KW-0732">Signal</keyword>
<feature type="region of interest" description="Disordered" evidence="1">
    <location>
        <begin position="51"/>
        <end position="91"/>
    </location>
</feature>
<feature type="compositionally biased region" description="Acidic residues" evidence="1">
    <location>
        <begin position="59"/>
        <end position="91"/>
    </location>
</feature>
<evidence type="ECO:0000256" key="2">
    <source>
        <dbReference type="SAM" id="SignalP"/>
    </source>
</evidence>
<reference evidence="3 4" key="1">
    <citation type="submission" date="2018-07" db="EMBL/GenBank/DDBJ databases">
        <title>Genomic Encyclopedia of Type Strains, Phase IV (KMG-IV): sequencing the most valuable type-strain genomes for metagenomic binning, comparative biology and taxonomic classification.</title>
        <authorList>
            <person name="Goeker M."/>
        </authorList>
    </citation>
    <scope>NUCLEOTIDE SEQUENCE [LARGE SCALE GENOMIC DNA]</scope>
    <source>
        <strain evidence="3 4">DSM 26725</strain>
    </source>
</reference>